<comment type="similarity">
    <text evidence="2">Belongs to the EamA transporter family.</text>
</comment>
<feature type="transmembrane region" description="Helical" evidence="6">
    <location>
        <begin position="49"/>
        <end position="68"/>
    </location>
</feature>
<evidence type="ECO:0000256" key="3">
    <source>
        <dbReference type="ARBA" id="ARBA00022692"/>
    </source>
</evidence>
<dbReference type="SUPFAM" id="SSF103481">
    <property type="entry name" value="Multidrug resistance efflux transporter EmrE"/>
    <property type="match status" value="2"/>
</dbReference>
<evidence type="ECO:0000259" key="7">
    <source>
        <dbReference type="Pfam" id="PF00892"/>
    </source>
</evidence>
<dbReference type="Proteomes" id="UP000002420">
    <property type="component" value="Chromosome"/>
</dbReference>
<feature type="transmembrane region" description="Helical" evidence="6">
    <location>
        <begin position="194"/>
        <end position="214"/>
    </location>
</feature>
<dbReference type="STRING" id="398767.Glov_2645"/>
<dbReference type="OrthoDB" id="5186724at2"/>
<feature type="domain" description="EamA" evidence="7">
    <location>
        <begin position="165"/>
        <end position="300"/>
    </location>
</feature>
<keyword evidence="4 6" id="KW-1133">Transmembrane helix</keyword>
<name>B3E6V3_TRIL1</name>
<evidence type="ECO:0000313" key="8">
    <source>
        <dbReference type="EMBL" id="ACD96358.1"/>
    </source>
</evidence>
<dbReference type="RefSeq" id="WP_012470690.1">
    <property type="nucleotide sequence ID" value="NC_010814.1"/>
</dbReference>
<dbReference type="InterPro" id="IPR037185">
    <property type="entry name" value="EmrE-like"/>
</dbReference>
<sequence length="309" mass="33601">MSLIIFGKSHVHRPLFAYLLLTLSALIWSGNFVISRAVASLIPPVGLLFWRWVVALAVLCPIVLPRLKNQWPLIRANLKIFPLFGLFGVTLFNLLIYLAMHTTTAINAALVNSAIPILIILFTRIFFRKGVSARQWVGILLSLGGVCIIILRGNPATIAHLTFSAGDLLVLGAATSWAAYSVCLRYYPEGLDPLVFLFCIALCGQLFILPLYLLEVINGATVPVTAASLASIGYVGVLASVVAFVAWNSGIRSVGAQVGGQFIHLMPVFSTILAVLFLKEHLQGYHLLGILLIVVGIIFATDLLRLRKS</sequence>
<dbReference type="InterPro" id="IPR050638">
    <property type="entry name" value="AA-Vitamin_Transporters"/>
</dbReference>
<dbReference type="PANTHER" id="PTHR32322:SF2">
    <property type="entry name" value="EAMA DOMAIN-CONTAINING PROTEIN"/>
    <property type="match status" value="1"/>
</dbReference>
<feature type="transmembrane region" description="Helical" evidence="6">
    <location>
        <begin position="168"/>
        <end position="187"/>
    </location>
</feature>
<dbReference type="eggNOG" id="COG0697">
    <property type="taxonomic scope" value="Bacteria"/>
</dbReference>
<proteinExistence type="inferred from homology"/>
<dbReference type="GO" id="GO:0016020">
    <property type="term" value="C:membrane"/>
    <property type="evidence" value="ECO:0007669"/>
    <property type="project" value="UniProtKB-SubCell"/>
</dbReference>
<organism evidence="8 9">
    <name type="scientific">Trichlorobacter lovleyi (strain ATCC BAA-1151 / DSM 17278 / SZ)</name>
    <name type="common">Geobacter lovleyi</name>
    <dbReference type="NCBI Taxonomy" id="398767"/>
    <lineage>
        <taxon>Bacteria</taxon>
        <taxon>Pseudomonadati</taxon>
        <taxon>Thermodesulfobacteriota</taxon>
        <taxon>Desulfuromonadia</taxon>
        <taxon>Geobacterales</taxon>
        <taxon>Geobacteraceae</taxon>
        <taxon>Trichlorobacter</taxon>
    </lineage>
</organism>
<evidence type="ECO:0000256" key="6">
    <source>
        <dbReference type="SAM" id="Phobius"/>
    </source>
</evidence>
<dbReference type="KEGG" id="glo:Glov_2645"/>
<reference evidence="8 9" key="1">
    <citation type="submission" date="2008-05" db="EMBL/GenBank/DDBJ databases">
        <title>Complete sequence of chromosome of Geobacter lovleyi SZ.</title>
        <authorList>
            <consortium name="US DOE Joint Genome Institute"/>
            <person name="Lucas S."/>
            <person name="Copeland A."/>
            <person name="Lapidus A."/>
            <person name="Glavina del Rio T."/>
            <person name="Dalin E."/>
            <person name="Tice H."/>
            <person name="Bruce D."/>
            <person name="Goodwin L."/>
            <person name="Pitluck S."/>
            <person name="Chertkov O."/>
            <person name="Meincke L."/>
            <person name="Brettin T."/>
            <person name="Detter J.C."/>
            <person name="Han C."/>
            <person name="Tapia R."/>
            <person name="Kuske C.R."/>
            <person name="Schmutz J."/>
            <person name="Larimer F."/>
            <person name="Land M."/>
            <person name="Hauser L."/>
            <person name="Kyrpides N."/>
            <person name="Mikhailova N."/>
            <person name="Sung Y."/>
            <person name="Fletcher K.E."/>
            <person name="Ritalahti K.M."/>
            <person name="Loeffler F.E."/>
            <person name="Richardson P."/>
        </authorList>
    </citation>
    <scope>NUCLEOTIDE SEQUENCE [LARGE SCALE GENOMIC DNA]</scope>
    <source>
        <strain evidence="9">ATCC BAA-1151 / DSM 17278 / SZ</strain>
    </source>
</reference>
<feature type="transmembrane region" description="Helical" evidence="6">
    <location>
        <begin position="226"/>
        <end position="247"/>
    </location>
</feature>
<evidence type="ECO:0000313" key="9">
    <source>
        <dbReference type="Proteomes" id="UP000002420"/>
    </source>
</evidence>
<feature type="transmembrane region" description="Helical" evidence="6">
    <location>
        <begin position="106"/>
        <end position="127"/>
    </location>
</feature>
<dbReference type="HOGENOM" id="CLU_033863_4_4_7"/>
<keyword evidence="3 6" id="KW-0812">Transmembrane</keyword>
<dbReference type="AlphaFoldDB" id="B3E6V3"/>
<evidence type="ECO:0000256" key="4">
    <source>
        <dbReference type="ARBA" id="ARBA00022989"/>
    </source>
</evidence>
<keyword evidence="9" id="KW-1185">Reference proteome</keyword>
<feature type="domain" description="EamA" evidence="7">
    <location>
        <begin position="16"/>
        <end position="150"/>
    </location>
</feature>
<feature type="transmembrane region" description="Helical" evidence="6">
    <location>
        <begin position="259"/>
        <end position="278"/>
    </location>
</feature>
<comment type="subcellular location">
    <subcellularLocation>
        <location evidence="1">Membrane</location>
        <topology evidence="1">Multi-pass membrane protein</topology>
    </subcellularLocation>
</comment>
<evidence type="ECO:0000256" key="5">
    <source>
        <dbReference type="ARBA" id="ARBA00023136"/>
    </source>
</evidence>
<feature type="transmembrane region" description="Helical" evidence="6">
    <location>
        <begin position="80"/>
        <end position="100"/>
    </location>
</feature>
<protein>
    <recommendedName>
        <fullName evidence="7">EamA domain-containing protein</fullName>
    </recommendedName>
</protein>
<dbReference type="InterPro" id="IPR000620">
    <property type="entry name" value="EamA_dom"/>
</dbReference>
<feature type="transmembrane region" description="Helical" evidence="6">
    <location>
        <begin position="284"/>
        <end position="304"/>
    </location>
</feature>
<accession>B3E6V3</accession>
<feature type="transmembrane region" description="Helical" evidence="6">
    <location>
        <begin position="139"/>
        <end position="162"/>
    </location>
</feature>
<dbReference type="PANTHER" id="PTHR32322">
    <property type="entry name" value="INNER MEMBRANE TRANSPORTER"/>
    <property type="match status" value="1"/>
</dbReference>
<evidence type="ECO:0000256" key="2">
    <source>
        <dbReference type="ARBA" id="ARBA00007362"/>
    </source>
</evidence>
<keyword evidence="5 6" id="KW-0472">Membrane</keyword>
<evidence type="ECO:0000256" key="1">
    <source>
        <dbReference type="ARBA" id="ARBA00004141"/>
    </source>
</evidence>
<dbReference type="Pfam" id="PF00892">
    <property type="entry name" value="EamA"/>
    <property type="match status" value="2"/>
</dbReference>
<dbReference type="EMBL" id="CP001089">
    <property type="protein sequence ID" value="ACD96358.1"/>
    <property type="molecule type" value="Genomic_DNA"/>
</dbReference>
<gene>
    <name evidence="8" type="ordered locus">Glov_2645</name>
</gene>